<dbReference type="AlphaFoldDB" id="A0A238YHT2"/>
<evidence type="ECO:0000256" key="4">
    <source>
        <dbReference type="ARBA" id="ARBA00023136"/>
    </source>
</evidence>
<evidence type="ECO:0000259" key="6">
    <source>
        <dbReference type="Pfam" id="PF05154"/>
    </source>
</evidence>
<keyword evidence="8" id="KW-1185">Reference proteome</keyword>
<name>A0A238YHT2_9PROT</name>
<dbReference type="RefSeq" id="WP_089374728.1">
    <property type="nucleotide sequence ID" value="NZ_FZOA01000002.1"/>
</dbReference>
<evidence type="ECO:0000256" key="5">
    <source>
        <dbReference type="SAM" id="Phobius"/>
    </source>
</evidence>
<dbReference type="Pfam" id="PF05154">
    <property type="entry name" value="TM2"/>
    <property type="match status" value="1"/>
</dbReference>
<reference evidence="8" key="1">
    <citation type="submission" date="2017-06" db="EMBL/GenBank/DDBJ databases">
        <authorList>
            <person name="Varghese N."/>
            <person name="Submissions S."/>
        </authorList>
    </citation>
    <scope>NUCLEOTIDE SEQUENCE [LARGE SCALE GENOMIC DNA]</scope>
    <source>
        <strain evidence="8">Ca-68</strain>
    </source>
</reference>
<keyword evidence="3 5" id="KW-1133">Transmembrane helix</keyword>
<dbReference type="GO" id="GO:0016020">
    <property type="term" value="C:membrane"/>
    <property type="evidence" value="ECO:0007669"/>
    <property type="project" value="UniProtKB-SubCell"/>
</dbReference>
<organism evidence="7 8">
    <name type="scientific">Methylobacillus rhizosphaerae</name>
    <dbReference type="NCBI Taxonomy" id="551994"/>
    <lineage>
        <taxon>Bacteria</taxon>
        <taxon>Pseudomonadati</taxon>
        <taxon>Pseudomonadota</taxon>
        <taxon>Betaproteobacteria</taxon>
        <taxon>Nitrosomonadales</taxon>
        <taxon>Methylophilaceae</taxon>
        <taxon>Methylobacillus</taxon>
    </lineage>
</organism>
<feature type="domain" description="TM2" evidence="6">
    <location>
        <begin position="51"/>
        <end position="102"/>
    </location>
</feature>
<keyword evidence="2 5" id="KW-0812">Transmembrane</keyword>
<evidence type="ECO:0000256" key="3">
    <source>
        <dbReference type="ARBA" id="ARBA00022989"/>
    </source>
</evidence>
<evidence type="ECO:0000313" key="8">
    <source>
        <dbReference type="Proteomes" id="UP000198305"/>
    </source>
</evidence>
<sequence>MNEASATKQKNIDEKFCKDCGEIINEKAEICPKCGVRQLPAPGSLSSVAPNGKSKLVAALLAFFLGGFGIHKFYLGRIGWGIVYLLFFWTFIPAIIAFIEFILYLVMSDEEFNRKYGGA</sequence>
<dbReference type="OrthoDB" id="9816361at2"/>
<dbReference type="InterPro" id="IPR007829">
    <property type="entry name" value="TM2"/>
</dbReference>
<proteinExistence type="predicted"/>
<feature type="transmembrane region" description="Helical" evidence="5">
    <location>
        <begin position="81"/>
        <end position="106"/>
    </location>
</feature>
<accession>A0A238YHT2</accession>
<evidence type="ECO:0000256" key="2">
    <source>
        <dbReference type="ARBA" id="ARBA00022692"/>
    </source>
</evidence>
<dbReference type="EMBL" id="FZOA01000002">
    <property type="protein sequence ID" value="SNR70174.1"/>
    <property type="molecule type" value="Genomic_DNA"/>
</dbReference>
<gene>
    <name evidence="7" type="ORF">SAMN05192560_0580</name>
</gene>
<evidence type="ECO:0000256" key="1">
    <source>
        <dbReference type="ARBA" id="ARBA00004141"/>
    </source>
</evidence>
<evidence type="ECO:0000313" key="7">
    <source>
        <dbReference type="EMBL" id="SNR70174.1"/>
    </source>
</evidence>
<feature type="transmembrane region" description="Helical" evidence="5">
    <location>
        <begin position="56"/>
        <end position="75"/>
    </location>
</feature>
<comment type="subcellular location">
    <subcellularLocation>
        <location evidence="1">Membrane</location>
        <topology evidence="1">Multi-pass membrane protein</topology>
    </subcellularLocation>
</comment>
<dbReference type="Proteomes" id="UP000198305">
    <property type="component" value="Unassembled WGS sequence"/>
</dbReference>
<protein>
    <submittedName>
        <fullName evidence="7">TM2 domain-containing protein</fullName>
    </submittedName>
</protein>
<keyword evidence="4 5" id="KW-0472">Membrane</keyword>